<dbReference type="Proteomes" id="UP000746690">
    <property type="component" value="Unassembled WGS sequence"/>
</dbReference>
<dbReference type="RefSeq" id="WP_169669728.1">
    <property type="nucleotide sequence ID" value="NZ_JABBHF010000001.1"/>
</dbReference>
<dbReference type="InterPro" id="IPR029044">
    <property type="entry name" value="Nucleotide-diphossugar_trans"/>
</dbReference>
<gene>
    <name evidence="1" type="ORF">HHX25_02475</name>
</gene>
<accession>A0ABX1RT65</accession>
<reference evidence="1 2" key="1">
    <citation type="submission" date="2020-04" db="EMBL/GenBank/DDBJ databases">
        <title>A Flavivirga sp. nov.</title>
        <authorList>
            <person name="Sun X."/>
        </authorList>
    </citation>
    <scope>NUCLEOTIDE SEQUENCE [LARGE SCALE GENOMIC DNA]</scope>
    <source>
        <strain evidence="1 2">Y03</strain>
    </source>
</reference>
<name>A0ABX1RT65_9FLAO</name>
<comment type="caution">
    <text evidence="1">The sequence shown here is derived from an EMBL/GenBank/DDBJ whole genome shotgun (WGS) entry which is preliminary data.</text>
</comment>
<sequence length="303" mass="35520">MNLAPVILFVYNRPWHTEQTLNALMLNKYANKSVLYIYCDGPKPNAPIEEINKISEVRQIVRKKKWCKEIVIIERDENLGLFKNVIDGITTIVNKYGNIIVLEDDLISSPYFLTYCNEGLEMYKKEQNVYSINAFQFPLETNRVDTFLSPLATSSWGWATWKDRWNILDISIKNKEQIQNHFFLKSRFNFADYDYAAMLNNPKSWAIKWYYSVFLRNGLGLFPTKPLITNIGLDGSGENCGTETVYSTLMSSKMVLSKKEVIDIDFYELMLNYFTKTDSITSKKRKKNSIYSLKYYIKRMLKF</sequence>
<proteinExistence type="predicted"/>
<dbReference type="Gene3D" id="3.90.550.10">
    <property type="entry name" value="Spore Coat Polysaccharide Biosynthesis Protein SpsA, Chain A"/>
    <property type="match status" value="1"/>
</dbReference>
<evidence type="ECO:0000313" key="1">
    <source>
        <dbReference type="EMBL" id="NMH86361.1"/>
    </source>
</evidence>
<keyword evidence="2" id="KW-1185">Reference proteome</keyword>
<organism evidence="1 2">
    <name type="scientific">Flavivirga algicola</name>
    <dbReference type="NCBI Taxonomy" id="2729136"/>
    <lineage>
        <taxon>Bacteria</taxon>
        <taxon>Pseudomonadati</taxon>
        <taxon>Bacteroidota</taxon>
        <taxon>Flavobacteriia</taxon>
        <taxon>Flavobacteriales</taxon>
        <taxon>Flavobacteriaceae</taxon>
        <taxon>Flavivirga</taxon>
    </lineage>
</organism>
<dbReference type="EMBL" id="JABBHF010000001">
    <property type="protein sequence ID" value="NMH86361.1"/>
    <property type="molecule type" value="Genomic_DNA"/>
</dbReference>
<protein>
    <submittedName>
        <fullName evidence="1">Glycosyltransferase family 2 protein</fullName>
    </submittedName>
</protein>
<dbReference type="SUPFAM" id="SSF53448">
    <property type="entry name" value="Nucleotide-diphospho-sugar transferases"/>
    <property type="match status" value="1"/>
</dbReference>
<evidence type="ECO:0000313" key="2">
    <source>
        <dbReference type="Proteomes" id="UP000746690"/>
    </source>
</evidence>